<evidence type="ECO:0000256" key="1">
    <source>
        <dbReference type="SAM" id="MobiDB-lite"/>
    </source>
</evidence>
<comment type="caution">
    <text evidence="3">The sequence shown here is derived from an EMBL/GenBank/DDBJ whole genome shotgun (WGS) entry which is preliminary data.</text>
</comment>
<dbReference type="InterPro" id="IPR014044">
    <property type="entry name" value="CAP_dom"/>
</dbReference>
<organism evidence="3 4">
    <name type="scientific">Haloarcula pellucida</name>
    <dbReference type="NCBI Taxonomy" id="1427151"/>
    <lineage>
        <taxon>Archaea</taxon>
        <taxon>Methanobacteriati</taxon>
        <taxon>Methanobacteriota</taxon>
        <taxon>Stenosarchaea group</taxon>
        <taxon>Halobacteria</taxon>
        <taxon>Halobacteriales</taxon>
        <taxon>Haloarculaceae</taxon>
        <taxon>Haloarcula</taxon>
    </lineage>
</organism>
<evidence type="ECO:0000313" key="3">
    <source>
        <dbReference type="EMBL" id="GGN86893.1"/>
    </source>
</evidence>
<keyword evidence="4" id="KW-1185">Reference proteome</keyword>
<feature type="compositionally biased region" description="Low complexity" evidence="1">
    <location>
        <begin position="28"/>
        <end position="38"/>
    </location>
</feature>
<reference evidence="3" key="1">
    <citation type="journal article" date="2014" name="Int. J. Syst. Evol. Microbiol.">
        <title>Complete genome sequence of Corynebacterium casei LMG S-19264T (=DSM 44701T), isolated from a smear-ripened cheese.</title>
        <authorList>
            <consortium name="US DOE Joint Genome Institute (JGI-PGF)"/>
            <person name="Walter F."/>
            <person name="Albersmeier A."/>
            <person name="Kalinowski J."/>
            <person name="Ruckert C."/>
        </authorList>
    </citation>
    <scope>NUCLEOTIDE SEQUENCE</scope>
    <source>
        <strain evidence="3">JCM 17820</strain>
    </source>
</reference>
<feature type="region of interest" description="Disordered" evidence="1">
    <location>
        <begin position="20"/>
        <end position="84"/>
    </location>
</feature>
<name>A0A830GH45_9EURY</name>
<dbReference type="AlphaFoldDB" id="A0A830GH45"/>
<reference evidence="3" key="2">
    <citation type="submission" date="2020-09" db="EMBL/GenBank/DDBJ databases">
        <authorList>
            <person name="Sun Q."/>
            <person name="Ohkuma M."/>
        </authorList>
    </citation>
    <scope>NUCLEOTIDE SEQUENCE</scope>
    <source>
        <strain evidence="3">JCM 17820</strain>
    </source>
</reference>
<evidence type="ECO:0000259" key="2">
    <source>
        <dbReference type="Pfam" id="PF00188"/>
    </source>
</evidence>
<dbReference type="Gene3D" id="3.40.33.10">
    <property type="entry name" value="CAP"/>
    <property type="match status" value="1"/>
</dbReference>
<accession>A0A830GH45</accession>
<gene>
    <name evidence="3" type="ORF">GCM10009030_05010</name>
</gene>
<proteinExistence type="predicted"/>
<feature type="compositionally biased region" description="Low complexity" evidence="1">
    <location>
        <begin position="45"/>
        <end position="74"/>
    </location>
</feature>
<feature type="domain" description="SCP" evidence="2">
    <location>
        <begin position="176"/>
        <end position="248"/>
    </location>
</feature>
<dbReference type="EMBL" id="BMOU01000001">
    <property type="protein sequence ID" value="GGN86893.1"/>
    <property type="molecule type" value="Genomic_DNA"/>
</dbReference>
<dbReference type="InterPro" id="IPR035940">
    <property type="entry name" value="CAP_sf"/>
</dbReference>
<dbReference type="Proteomes" id="UP000605784">
    <property type="component" value="Unassembled WGS sequence"/>
</dbReference>
<evidence type="ECO:0000313" key="4">
    <source>
        <dbReference type="Proteomes" id="UP000605784"/>
    </source>
</evidence>
<dbReference type="Pfam" id="PF00188">
    <property type="entry name" value="CAP"/>
    <property type="match status" value="1"/>
</dbReference>
<sequence length="253" mass="27236">MVLVAALSVGIVVGMQLGGSAAAPQDEGGAQTETAADGAADDGDGSASTSTPTTETPTTETATATATPVETSTPQPTEREAYVPARYYNETKIEELVVKFVNEERQERRLDPMSAEGRTARQIASMARGHSVAMAGEGATVHEIDGVDSADRYRKNDLYTTCTFQAAGKQFTRRPDGNDFEAIGKTVAGRTYTEDNREQFNAGNREVAKAIVENWFETRPYRERLSYENAERMGVGINVTEQGDVYATANICG</sequence>
<dbReference type="RefSeq" id="WP_188994252.1">
    <property type="nucleotide sequence ID" value="NZ_BMOU01000001.1"/>
</dbReference>
<protein>
    <recommendedName>
        <fullName evidence="2">SCP domain-containing protein</fullName>
    </recommendedName>
</protein>